<dbReference type="EMBL" id="VBRY01000001">
    <property type="protein sequence ID" value="TLS69135.1"/>
    <property type="molecule type" value="Genomic_DNA"/>
</dbReference>
<dbReference type="Gene3D" id="2.40.10.220">
    <property type="entry name" value="predicted glycosyltransferase like domains"/>
    <property type="match status" value="1"/>
</dbReference>
<organism evidence="2 3">
    <name type="scientific">Mariprofundus erugo</name>
    <dbReference type="NCBI Taxonomy" id="2528639"/>
    <lineage>
        <taxon>Bacteria</taxon>
        <taxon>Pseudomonadati</taxon>
        <taxon>Pseudomonadota</taxon>
        <taxon>Candidatius Mariprofundia</taxon>
        <taxon>Mariprofundales</taxon>
        <taxon>Mariprofundaceae</taxon>
        <taxon>Mariprofundus</taxon>
    </lineage>
</organism>
<dbReference type="Pfam" id="PF07238">
    <property type="entry name" value="PilZ"/>
    <property type="match status" value="1"/>
</dbReference>
<dbReference type="InterPro" id="IPR009875">
    <property type="entry name" value="PilZ_domain"/>
</dbReference>
<evidence type="ECO:0000259" key="1">
    <source>
        <dbReference type="Pfam" id="PF07238"/>
    </source>
</evidence>
<dbReference type="SUPFAM" id="SSF141371">
    <property type="entry name" value="PilZ domain-like"/>
    <property type="match status" value="1"/>
</dbReference>
<name>A0A5R9GW86_9PROT</name>
<dbReference type="AlphaFoldDB" id="A0A5R9GW86"/>
<accession>A0A5R9GW86</accession>
<evidence type="ECO:0000313" key="3">
    <source>
        <dbReference type="Proteomes" id="UP000306585"/>
    </source>
</evidence>
<comment type="caution">
    <text evidence="2">The sequence shown here is derived from an EMBL/GenBank/DDBJ whole genome shotgun (WGS) entry which is preliminary data.</text>
</comment>
<evidence type="ECO:0000313" key="2">
    <source>
        <dbReference type="EMBL" id="TLS69135.1"/>
    </source>
</evidence>
<sequence>MHAMLKKILQSGLPEVGQQDCAALASLLCCQPVERSTADFSDLLVATGAMPDTLLHLLMSCENALIQQLAATAEPKSLVLLAQCLDQIKALQQSILAAFARQMLVPFKLSEFGAYSSGWAQQGFVQLHNYYHEMPVSARAGYLTGAAMHIEVALSAEVARVFAAAGEQRQAYAMCPDGSRIVRFGGGKVVASSLRLEVLAIEPARRERRKVVRVQPETAPELRLMRHGEMVVATMHDISVDGVGLELASQVGLQPGETVGCLWRLDANKIYIEAIVRWVHEADGRCQAGLAFTSLGPFSELIQKLVMSEQQKIVVRLRALPIPFWMNVA</sequence>
<proteinExistence type="predicted"/>
<protein>
    <submittedName>
        <fullName evidence="2">PilZ domain-containing protein</fullName>
    </submittedName>
</protein>
<dbReference type="Proteomes" id="UP000306585">
    <property type="component" value="Unassembled WGS sequence"/>
</dbReference>
<feature type="domain" description="PilZ" evidence="1">
    <location>
        <begin position="207"/>
        <end position="297"/>
    </location>
</feature>
<dbReference type="GO" id="GO:0035438">
    <property type="term" value="F:cyclic-di-GMP binding"/>
    <property type="evidence" value="ECO:0007669"/>
    <property type="project" value="InterPro"/>
</dbReference>
<dbReference type="RefSeq" id="WP_138237950.1">
    <property type="nucleotide sequence ID" value="NZ_VBRY01000001.1"/>
</dbReference>
<gene>
    <name evidence="2" type="ORF">FEF65_01205</name>
</gene>
<reference evidence="2 3" key="1">
    <citation type="journal article" date="2019" name="Appl. Environ. Microbiol.">
        <title>Environmental Evidence and Genomic Insight of Iron-oxidizing Bacteria Preference Towards More Corrosion Resistant Stainless Steel at Higher Salinities.</title>
        <authorList>
            <person name="Garrison C.E."/>
            <person name="Price K.A."/>
            <person name="Field E.K."/>
        </authorList>
    </citation>
    <scope>NUCLEOTIDE SEQUENCE [LARGE SCALE GENOMIC DNA]</scope>
    <source>
        <strain evidence="2 3">P3</strain>
    </source>
</reference>
<keyword evidence="3" id="KW-1185">Reference proteome</keyword>